<organism evidence="2 3">
    <name type="scientific">Chara braunii</name>
    <name type="common">Braun's stonewort</name>
    <dbReference type="NCBI Taxonomy" id="69332"/>
    <lineage>
        <taxon>Eukaryota</taxon>
        <taxon>Viridiplantae</taxon>
        <taxon>Streptophyta</taxon>
        <taxon>Charophyceae</taxon>
        <taxon>Charales</taxon>
        <taxon>Characeae</taxon>
        <taxon>Chara</taxon>
    </lineage>
</organism>
<feature type="compositionally biased region" description="Basic and acidic residues" evidence="1">
    <location>
        <begin position="219"/>
        <end position="238"/>
    </location>
</feature>
<feature type="region of interest" description="Disordered" evidence="1">
    <location>
        <begin position="450"/>
        <end position="476"/>
    </location>
</feature>
<sequence length="630" mass="70991">MEMASVAAEGETRGGKKVVVGNKENGGALGELEKEEEEEEKENAHFQTEGLKTKMAGKKAGIKGAAASDYANFDLDLGGVDVETEVLNHGSSTHLFLDRFSEYQVLGMLEETGCLERLRSRGFHDDLRLAFDLKDAFVHKMFLYSATVNKPLCQLFVRVMSDSDMTRFNALQDCEEVIDGVECIREWLASLRSGLSIFMVEWLLLQNPLAPVVQPRGRGIGDMEKDNKEKEKEKEKRSLLPGQQLPGLGLGRRFGDFLATLAQRSDCDAMVNRPLFFHNALMYARDGTTFLNPEVEGKFQRLLRDLRRNLRRKGLAAVSRAVHCGALRHAHLGFTVSWHEDEQIRAFSDKVRGFLEGESYKRLVARHVAAEEEERPSDVRSSEIITRSESESRLQGSNGITMTTVNPTTRGGPRSSIEFHVDGNGISNTIPGATGVTNGNFLGQGNLLTSTEFQTEPPPPSFSSLAHNNDKNNNQQPLQAPLQQQLYRHNQSSFRHRLHHHHHHHHHDHHRHHHQQQPNHHHHLHRNRLYHHHYRNRGNKKVGALHTTTDNGRGNGPMGVVDGSDPQGRMVCTSSTSEEEEKEAEEQGKCTFQLDWKLKTTDLRTIAERLKSAVPLRRVSTLARNNRGLV</sequence>
<name>A0A388JM48_CHABU</name>
<dbReference type="OrthoDB" id="31616at2759"/>
<feature type="region of interest" description="Disordered" evidence="1">
    <location>
        <begin position="1"/>
        <end position="47"/>
    </location>
</feature>
<feature type="compositionally biased region" description="Basic and acidic residues" evidence="1">
    <location>
        <begin position="376"/>
        <end position="392"/>
    </location>
</feature>
<feature type="compositionally biased region" description="Polar residues" evidence="1">
    <location>
        <begin position="394"/>
        <end position="409"/>
    </location>
</feature>
<evidence type="ECO:0000313" key="3">
    <source>
        <dbReference type="Proteomes" id="UP000265515"/>
    </source>
</evidence>
<comment type="caution">
    <text evidence="2">The sequence shown here is derived from an EMBL/GenBank/DDBJ whole genome shotgun (WGS) entry which is preliminary data.</text>
</comment>
<gene>
    <name evidence="2" type="ORF">CBR_g24236</name>
</gene>
<feature type="region of interest" description="Disordered" evidence="1">
    <location>
        <begin position="371"/>
        <end position="414"/>
    </location>
</feature>
<feature type="region of interest" description="Disordered" evidence="1">
    <location>
        <begin position="548"/>
        <end position="586"/>
    </location>
</feature>
<protein>
    <submittedName>
        <fullName evidence="2">Uncharacterized protein</fullName>
    </submittedName>
</protein>
<dbReference type="Gramene" id="GBG58884">
    <property type="protein sequence ID" value="GBG58884"/>
    <property type="gene ID" value="CBR_g24236"/>
</dbReference>
<proteinExistence type="predicted"/>
<dbReference type="AlphaFoldDB" id="A0A388JM48"/>
<evidence type="ECO:0000256" key="1">
    <source>
        <dbReference type="SAM" id="MobiDB-lite"/>
    </source>
</evidence>
<accession>A0A388JM48</accession>
<keyword evidence="3" id="KW-1185">Reference proteome</keyword>
<feature type="compositionally biased region" description="Basic residues" evidence="1">
    <location>
        <begin position="494"/>
        <end position="525"/>
    </location>
</feature>
<dbReference type="Proteomes" id="UP000265515">
    <property type="component" value="Unassembled WGS sequence"/>
</dbReference>
<evidence type="ECO:0000313" key="2">
    <source>
        <dbReference type="EMBL" id="GBG58884.1"/>
    </source>
</evidence>
<dbReference type="EMBL" id="BFEA01000002">
    <property type="protein sequence ID" value="GBG58884.1"/>
    <property type="molecule type" value="Genomic_DNA"/>
</dbReference>
<reference evidence="2 3" key="1">
    <citation type="journal article" date="2018" name="Cell">
        <title>The Chara Genome: Secondary Complexity and Implications for Plant Terrestrialization.</title>
        <authorList>
            <person name="Nishiyama T."/>
            <person name="Sakayama H."/>
            <person name="Vries J.D."/>
            <person name="Buschmann H."/>
            <person name="Saint-Marcoux D."/>
            <person name="Ullrich K.K."/>
            <person name="Haas F.B."/>
            <person name="Vanderstraeten L."/>
            <person name="Becker D."/>
            <person name="Lang D."/>
            <person name="Vosolsobe S."/>
            <person name="Rombauts S."/>
            <person name="Wilhelmsson P.K.I."/>
            <person name="Janitza P."/>
            <person name="Kern R."/>
            <person name="Heyl A."/>
            <person name="Rumpler F."/>
            <person name="Villalobos L.I.A.C."/>
            <person name="Clay J.M."/>
            <person name="Skokan R."/>
            <person name="Toyoda A."/>
            <person name="Suzuki Y."/>
            <person name="Kagoshima H."/>
            <person name="Schijlen E."/>
            <person name="Tajeshwar N."/>
            <person name="Catarino B."/>
            <person name="Hetherington A.J."/>
            <person name="Saltykova A."/>
            <person name="Bonnot C."/>
            <person name="Breuninger H."/>
            <person name="Symeonidi A."/>
            <person name="Radhakrishnan G.V."/>
            <person name="Van Nieuwerburgh F."/>
            <person name="Deforce D."/>
            <person name="Chang C."/>
            <person name="Karol K.G."/>
            <person name="Hedrich R."/>
            <person name="Ulvskov P."/>
            <person name="Glockner G."/>
            <person name="Delwiche C.F."/>
            <person name="Petrasek J."/>
            <person name="Van de Peer Y."/>
            <person name="Friml J."/>
            <person name="Beilby M."/>
            <person name="Dolan L."/>
            <person name="Kohara Y."/>
            <person name="Sugano S."/>
            <person name="Fujiyama A."/>
            <person name="Delaux P.-M."/>
            <person name="Quint M."/>
            <person name="TheiBen G."/>
            <person name="Hagemann M."/>
            <person name="Harholt J."/>
            <person name="Dunand C."/>
            <person name="Zachgo S."/>
            <person name="Langdale J."/>
            <person name="Maumus F."/>
            <person name="Straeten D.V.D."/>
            <person name="Gould S.B."/>
            <person name="Rensing S.A."/>
        </authorList>
    </citation>
    <scope>NUCLEOTIDE SEQUENCE [LARGE SCALE GENOMIC DNA]</scope>
    <source>
        <strain evidence="2 3">S276</strain>
    </source>
</reference>
<feature type="region of interest" description="Disordered" evidence="1">
    <location>
        <begin position="493"/>
        <end position="525"/>
    </location>
</feature>
<feature type="region of interest" description="Disordered" evidence="1">
    <location>
        <begin position="216"/>
        <end position="244"/>
    </location>
</feature>